<dbReference type="PROSITE" id="PS51257">
    <property type="entry name" value="PROKAR_LIPOPROTEIN"/>
    <property type="match status" value="1"/>
</dbReference>
<dbReference type="GO" id="GO:0005576">
    <property type="term" value="C:extracellular region"/>
    <property type="evidence" value="ECO:0007669"/>
    <property type="project" value="TreeGrafter"/>
</dbReference>
<feature type="chain" id="PRO_5003796517" description="Glycoside hydrolase family 5 domain-containing protein" evidence="7">
    <location>
        <begin position="28"/>
        <end position="567"/>
    </location>
</feature>
<dbReference type="GO" id="GO:0009277">
    <property type="term" value="C:fungal-type cell wall"/>
    <property type="evidence" value="ECO:0007669"/>
    <property type="project" value="EnsemblFungi"/>
</dbReference>
<dbReference type="PROSITE" id="PS00659">
    <property type="entry name" value="GLYCOSYL_HYDROL_F5"/>
    <property type="match status" value="1"/>
</dbReference>
<comment type="similarity">
    <text evidence="1 5">Belongs to the glycosyl hydrolase 5 (cellulase A) family.</text>
</comment>
<keyword evidence="3 5" id="KW-0326">Glycosidase</keyword>
<keyword evidence="6" id="KW-0812">Transmembrane</keyword>
<dbReference type="PANTHER" id="PTHR31297:SF9">
    <property type="entry name" value="GLUCAN 1,3-BETA-GLUCOSIDASE 2"/>
    <property type="match status" value="1"/>
</dbReference>
<dbReference type="SUPFAM" id="SSF51445">
    <property type="entry name" value="(Trans)glycosidases"/>
    <property type="match status" value="1"/>
</dbReference>
<dbReference type="AlphaFoldDB" id="J7S3J3"/>
<feature type="signal peptide" evidence="7">
    <location>
        <begin position="1"/>
        <end position="27"/>
    </location>
</feature>
<evidence type="ECO:0000259" key="8">
    <source>
        <dbReference type="Pfam" id="PF00150"/>
    </source>
</evidence>
<dbReference type="eggNOG" id="ENOG502QW42">
    <property type="taxonomic scope" value="Eukaryota"/>
</dbReference>
<dbReference type="OrthoDB" id="62120at2759"/>
<keyword evidence="7" id="KW-0732">Signal</keyword>
<reference evidence="10" key="2">
    <citation type="submission" date="2012-08" db="EMBL/GenBank/DDBJ databases">
        <title>Genome sequence of Kazachstania naganishii.</title>
        <authorList>
            <person name="Gordon J.L."/>
            <person name="Armisen D."/>
            <person name="Proux-Wera E."/>
            <person name="OhEigeartaigh S.S."/>
            <person name="Byrne K.P."/>
            <person name="Wolfe K.H."/>
        </authorList>
    </citation>
    <scope>NUCLEOTIDE SEQUENCE [LARGE SCALE GENOMIC DNA]</scope>
    <source>
        <strain evidence="10">ATCC MYA-139 / BCRC 22969 / CBS 8797 / CCRC 22969 / KCTC 17520 / NBRC 10181 / NCYC 3082</strain>
    </source>
</reference>
<evidence type="ECO:0000256" key="2">
    <source>
        <dbReference type="ARBA" id="ARBA00022801"/>
    </source>
</evidence>
<dbReference type="GO" id="GO:0009251">
    <property type="term" value="P:glucan catabolic process"/>
    <property type="evidence" value="ECO:0007669"/>
    <property type="project" value="TreeGrafter"/>
</dbReference>
<evidence type="ECO:0000313" key="10">
    <source>
        <dbReference type="Proteomes" id="UP000006310"/>
    </source>
</evidence>
<organism evidence="9 10">
    <name type="scientific">Huiozyma naganishii (strain ATCC MYA-139 / BCRC 22969 / CBS 8797 / KCTC 17520 / NBRC 10181 / NCYC 3082 / Yp74L-3)</name>
    <name type="common">Yeast</name>
    <name type="synonym">Kazachstania naganishii</name>
    <dbReference type="NCBI Taxonomy" id="1071383"/>
    <lineage>
        <taxon>Eukaryota</taxon>
        <taxon>Fungi</taxon>
        <taxon>Dikarya</taxon>
        <taxon>Ascomycota</taxon>
        <taxon>Saccharomycotina</taxon>
        <taxon>Saccharomycetes</taxon>
        <taxon>Saccharomycetales</taxon>
        <taxon>Saccharomycetaceae</taxon>
        <taxon>Huiozyma</taxon>
    </lineage>
</organism>
<dbReference type="PANTHER" id="PTHR31297">
    <property type="entry name" value="GLUCAN ENDO-1,6-BETA-GLUCOSIDASE B"/>
    <property type="match status" value="1"/>
</dbReference>
<dbReference type="RefSeq" id="XP_022463005.1">
    <property type="nucleotide sequence ID" value="XM_022611613.1"/>
</dbReference>
<dbReference type="GO" id="GO:0009986">
    <property type="term" value="C:cell surface"/>
    <property type="evidence" value="ECO:0007669"/>
    <property type="project" value="TreeGrafter"/>
</dbReference>
<keyword evidence="2 5" id="KW-0378">Hydrolase</keyword>
<dbReference type="InterPro" id="IPR001547">
    <property type="entry name" value="Glyco_hydro_5"/>
</dbReference>
<feature type="transmembrane region" description="Helical" evidence="6">
    <location>
        <begin position="547"/>
        <end position="566"/>
    </location>
</feature>
<dbReference type="InterPro" id="IPR017853">
    <property type="entry name" value="GH"/>
</dbReference>
<evidence type="ECO:0000256" key="7">
    <source>
        <dbReference type="SAM" id="SignalP"/>
    </source>
</evidence>
<accession>J7S3J3</accession>
<gene>
    <name evidence="9" type="primary">KNAG0B03180</name>
    <name evidence="9" type="ordered locus">KNAG_0B03180</name>
</gene>
<protein>
    <recommendedName>
        <fullName evidence="8">Glycoside hydrolase family 5 domain-containing protein</fullName>
    </recommendedName>
</protein>
<keyword evidence="6" id="KW-1133">Transmembrane helix</keyword>
<keyword evidence="4" id="KW-0961">Cell wall biogenesis/degradation</keyword>
<evidence type="ECO:0000256" key="4">
    <source>
        <dbReference type="ARBA" id="ARBA00023316"/>
    </source>
</evidence>
<evidence type="ECO:0000313" key="9">
    <source>
        <dbReference type="EMBL" id="CCK68759.1"/>
    </source>
</evidence>
<sequence length="567" mass="64609">MGVFDGKRPILYLLWFALSCLTRVAVASNGAQLNDKELNVLQKRFDSYYSNDTQISVQGITLGGWLVTEPYITPSLYHKAINMVSQYNSTYHNMSQIVDEYTLCQELGYDKAKDLLSEHFDTWITESDFKQIKDDGFNLVRIPIGYWAWKLDHEENLYVGNATYEDPYVGEGLQLHYLNRALEWASKYELNVWIDLHGAPGSQNGFDNSGQRNFYNKLGWLSDMDTKVLTLNVWGAMFDEYLNGGNSSNPIVGIEVMNEPLVPKLNIWDVTQVYYEGFDMFKEKQRKGDNTTFIIHDAFQSIGHWNMELNPHFKNVSNRHFNLTNVSYSAQSVLVDHHHYEVFTDSQLQESQFSRIMNIINFGDSINKELQYHPAVVGEWSGAITDCATWVNGVNIGARYDGSYYNTTAFETSQPPSGNCTSNQPIDQWSDEYKIAVRQFVEAQLATYSAKTTGWIFWNWKTENAPEWDYLQLKEAGLFPVPFDNYTYFSTDGSGSIDSDFSSSLSTLAYPTSSGSRTTSSTAAKKGVASSFRKINLQDTELRALSGYWKMVLYLFPVCISLVVVLL</sequence>
<proteinExistence type="inferred from homology"/>
<keyword evidence="6" id="KW-0472">Membrane</keyword>
<evidence type="ECO:0000256" key="6">
    <source>
        <dbReference type="SAM" id="Phobius"/>
    </source>
</evidence>
<dbReference type="STRING" id="1071383.J7S3J3"/>
<evidence type="ECO:0000256" key="5">
    <source>
        <dbReference type="RuleBase" id="RU361153"/>
    </source>
</evidence>
<dbReference type="HOGENOM" id="CLU_004624_0_0_1"/>
<evidence type="ECO:0000256" key="3">
    <source>
        <dbReference type="ARBA" id="ARBA00023295"/>
    </source>
</evidence>
<dbReference type="InterPro" id="IPR018087">
    <property type="entry name" value="Glyco_hydro_5_CS"/>
</dbReference>
<dbReference type="GO" id="GO:0004338">
    <property type="term" value="F:glucan exo-1,3-beta-glucosidase activity"/>
    <property type="evidence" value="ECO:0007669"/>
    <property type="project" value="EnsemblFungi"/>
</dbReference>
<reference evidence="9 10" key="1">
    <citation type="journal article" date="2011" name="Proc. Natl. Acad. Sci. U.S.A.">
        <title>Evolutionary erosion of yeast sex chromosomes by mating-type switching accidents.</title>
        <authorList>
            <person name="Gordon J.L."/>
            <person name="Armisen D."/>
            <person name="Proux-Wera E."/>
            <person name="Oheigeartaigh S.S."/>
            <person name="Byrne K.P."/>
            <person name="Wolfe K.H."/>
        </authorList>
    </citation>
    <scope>NUCLEOTIDE SEQUENCE [LARGE SCALE GENOMIC DNA]</scope>
    <source>
        <strain evidence="10">ATCC MYA-139 / BCRC 22969 / CBS 8797 / CCRC 22969 / KCTC 17520 / NBRC 10181 / NCYC 3082</strain>
    </source>
</reference>
<dbReference type="KEGG" id="kng:KNAG_0B03180"/>
<dbReference type="EMBL" id="HE978315">
    <property type="protein sequence ID" value="CCK68759.1"/>
    <property type="molecule type" value="Genomic_DNA"/>
</dbReference>
<dbReference type="Gene3D" id="3.20.20.80">
    <property type="entry name" value="Glycosidases"/>
    <property type="match status" value="1"/>
</dbReference>
<keyword evidence="10" id="KW-1185">Reference proteome</keyword>
<evidence type="ECO:0000256" key="1">
    <source>
        <dbReference type="ARBA" id="ARBA00005641"/>
    </source>
</evidence>
<dbReference type="GeneID" id="34524409"/>
<name>J7S3J3_HUIN7</name>
<dbReference type="OMA" id="KSINYEH"/>
<dbReference type="GO" id="GO:0071555">
    <property type="term" value="P:cell wall organization"/>
    <property type="evidence" value="ECO:0007669"/>
    <property type="project" value="UniProtKB-KW"/>
</dbReference>
<dbReference type="Pfam" id="PF00150">
    <property type="entry name" value="Cellulase"/>
    <property type="match status" value="1"/>
</dbReference>
<dbReference type="InterPro" id="IPR050386">
    <property type="entry name" value="Glycosyl_hydrolase_5"/>
</dbReference>
<feature type="domain" description="Glycoside hydrolase family 5" evidence="8">
    <location>
        <begin position="124"/>
        <end position="382"/>
    </location>
</feature>
<dbReference type="Proteomes" id="UP000006310">
    <property type="component" value="Chromosome 2"/>
</dbReference>